<proteinExistence type="inferred from homology"/>
<organism evidence="10 11">
    <name type="scientific">Clunio marinus</name>
    <dbReference type="NCBI Taxonomy" id="568069"/>
    <lineage>
        <taxon>Eukaryota</taxon>
        <taxon>Metazoa</taxon>
        <taxon>Ecdysozoa</taxon>
        <taxon>Arthropoda</taxon>
        <taxon>Hexapoda</taxon>
        <taxon>Insecta</taxon>
        <taxon>Pterygota</taxon>
        <taxon>Neoptera</taxon>
        <taxon>Endopterygota</taxon>
        <taxon>Diptera</taxon>
        <taxon>Nematocera</taxon>
        <taxon>Chironomoidea</taxon>
        <taxon>Chironomidae</taxon>
        <taxon>Clunio</taxon>
    </lineage>
</organism>
<dbReference type="EMBL" id="CVRI01000057">
    <property type="protein sequence ID" value="CRL02365.1"/>
    <property type="molecule type" value="Genomic_DNA"/>
</dbReference>
<evidence type="ECO:0000256" key="6">
    <source>
        <dbReference type="PIRNR" id="PIRNR001112"/>
    </source>
</evidence>
<evidence type="ECO:0000256" key="8">
    <source>
        <dbReference type="SAM" id="SignalP"/>
    </source>
</evidence>
<evidence type="ECO:0000259" key="9">
    <source>
        <dbReference type="Pfam" id="PF06441"/>
    </source>
</evidence>
<protein>
    <recommendedName>
        <fullName evidence="6">Epoxide hydrolase</fullName>
        <ecNumber evidence="6">3.3.2.9</ecNumber>
    </recommendedName>
</protein>
<dbReference type="STRING" id="568069.A0A1J1IQ48"/>
<dbReference type="InterPro" id="IPR029058">
    <property type="entry name" value="AB_hydrolase_fold"/>
</dbReference>
<dbReference type="Gene3D" id="3.40.50.1820">
    <property type="entry name" value="alpha/beta hydrolase"/>
    <property type="match status" value="1"/>
</dbReference>
<dbReference type="InterPro" id="IPR000639">
    <property type="entry name" value="Epox_hydrolase-like"/>
</dbReference>
<dbReference type="GO" id="GO:0005789">
    <property type="term" value="C:endoplasmic reticulum membrane"/>
    <property type="evidence" value="ECO:0007669"/>
    <property type="project" value="UniProtKB-SubCell"/>
</dbReference>
<evidence type="ECO:0000256" key="3">
    <source>
        <dbReference type="ARBA" id="ARBA00010088"/>
    </source>
</evidence>
<comment type="catalytic activity">
    <reaction evidence="1 6">
        <text>1-(4-methoxyphenyl)-N-methyl-N-[(3-methyloxetan-3-yl)methyl]methanamine + H2O = 2-{[(4-methoxybenzyl)(methyl)amino]methyl}-2-methylpropane-1,3-diol</text>
        <dbReference type="Rhea" id="RHEA:55764"/>
        <dbReference type="ChEBI" id="CHEBI:15377"/>
        <dbReference type="ChEBI" id="CHEBI:139161"/>
        <dbReference type="ChEBI" id="CHEBI:139164"/>
        <dbReference type="EC" id="3.3.2.9"/>
    </reaction>
</comment>
<evidence type="ECO:0000256" key="7">
    <source>
        <dbReference type="PIRSR" id="PIRSR001112-1"/>
    </source>
</evidence>
<evidence type="ECO:0000256" key="2">
    <source>
        <dbReference type="ARBA" id="ARBA00004111"/>
    </source>
</evidence>
<sequence>MGALRNIFFGAVTLLIAFSYQAYRDITKPYPKPDLDVKEFWGPGDGKDYKELHQFKPFKISYSSEVIKRLMDRLDDVQVITDPLEDTAFEYGFNANRLREILSYWKGEYLPKWKEREAFLNQFPQYKTKIQGLDIHFIHAKPKATENTKVYKLLLLHGWPGSVREFYDIIPLLTKPSKENIAFEVVAPSLPGYGWSQGSAKQGLGPLKMSVILRNLMIKLGFEKFYIQGLLLFSFKTNRIALKVFVNLGGDWGSLIGSNMATMFPENVLGYHSNMCGVNSPLANIKTAIASFYPSWFIEEEKLINWIYPFTPKFMDLLQESGYMHIQATKPDTIGVALQNNPVGLAAYIIEKFSTWTNSEYRKLVDGGLEKYFTLDALLDNIMIYYLTNSITTSVRIYKEAFPEMAEYNMDRVPLTIPSACAHYKYEIMHQPDFILKDKFINMVHTSYFDDGGHFAAMQLPKIMYEDFTEFVEKTLV</sequence>
<gene>
    <name evidence="10" type="ORF">CLUMA_CG015094</name>
</gene>
<feature type="domain" description="Epoxide hydrolase N-terminal" evidence="9">
    <location>
        <begin position="56"/>
        <end position="166"/>
    </location>
</feature>
<feature type="chain" id="PRO_5012362543" description="Epoxide hydrolase" evidence="8">
    <location>
        <begin position="23"/>
        <end position="477"/>
    </location>
</feature>
<keyword evidence="11" id="KW-1185">Reference proteome</keyword>
<evidence type="ECO:0000256" key="4">
    <source>
        <dbReference type="ARBA" id="ARBA00022797"/>
    </source>
</evidence>
<comment type="function">
    <text evidence="6">Catalyzes juvenile hormone hydrolysis.</text>
</comment>
<dbReference type="OrthoDB" id="7130006at2759"/>
<name>A0A1J1IQ48_9DIPT</name>
<keyword evidence="8" id="KW-0732">Signal</keyword>
<dbReference type="PANTHER" id="PTHR21661:SF35">
    <property type="entry name" value="EPOXIDE HYDROLASE"/>
    <property type="match status" value="1"/>
</dbReference>
<dbReference type="InterPro" id="IPR010497">
    <property type="entry name" value="Epoxide_hydro_N"/>
</dbReference>
<keyword evidence="6" id="KW-0472">Membrane</keyword>
<keyword evidence="6" id="KW-0256">Endoplasmic reticulum</keyword>
<evidence type="ECO:0000256" key="1">
    <source>
        <dbReference type="ARBA" id="ARBA00000221"/>
    </source>
</evidence>
<comment type="catalytic activity">
    <reaction evidence="6">
        <text>cis-stilbene oxide + H2O = (1R,2R)-hydrobenzoin</text>
        <dbReference type="Rhea" id="RHEA:23900"/>
        <dbReference type="ChEBI" id="CHEBI:15377"/>
        <dbReference type="ChEBI" id="CHEBI:50004"/>
        <dbReference type="ChEBI" id="CHEBI:50014"/>
        <dbReference type="EC" id="3.3.2.9"/>
    </reaction>
</comment>
<dbReference type="PANTHER" id="PTHR21661">
    <property type="entry name" value="EPOXIDE HYDROLASE 1-RELATED"/>
    <property type="match status" value="1"/>
</dbReference>
<accession>A0A1J1IQ48</accession>
<evidence type="ECO:0000313" key="10">
    <source>
        <dbReference type="EMBL" id="CRL02365.1"/>
    </source>
</evidence>
<feature type="active site" description="Proton donor" evidence="7">
    <location>
        <position position="398"/>
    </location>
</feature>
<dbReference type="EC" id="3.3.2.9" evidence="6"/>
<dbReference type="SUPFAM" id="SSF53474">
    <property type="entry name" value="alpha/beta-Hydrolases"/>
    <property type="match status" value="1"/>
</dbReference>
<comment type="subcellular location">
    <subcellularLocation>
        <location evidence="6">Endoplasmic reticulum membrane</location>
    </subcellularLocation>
    <subcellularLocation>
        <location evidence="2">Microsome membrane</location>
        <topology evidence="2">Single-pass membrane protein</topology>
    </subcellularLocation>
</comment>
<dbReference type="AlphaFoldDB" id="A0A1J1IQ48"/>
<keyword evidence="4 6" id="KW-0058">Aromatic hydrocarbons catabolism</keyword>
<feature type="active site" description="Proton acceptor" evidence="7">
    <location>
        <position position="454"/>
    </location>
</feature>
<feature type="active site" description="Nucleophile" evidence="7">
    <location>
        <position position="251"/>
    </location>
</feature>
<keyword evidence="5 6" id="KW-0378">Hydrolase</keyword>
<evidence type="ECO:0000313" key="11">
    <source>
        <dbReference type="Proteomes" id="UP000183832"/>
    </source>
</evidence>
<reference evidence="10 11" key="1">
    <citation type="submission" date="2015-04" db="EMBL/GenBank/DDBJ databases">
        <authorList>
            <person name="Syromyatnikov M.Y."/>
            <person name="Popov V.N."/>
        </authorList>
    </citation>
    <scope>NUCLEOTIDE SEQUENCE [LARGE SCALE GENOMIC DNA]</scope>
</reference>
<dbReference type="InterPro" id="IPR016292">
    <property type="entry name" value="Epoxide_hydrolase"/>
</dbReference>
<dbReference type="Pfam" id="PF06441">
    <property type="entry name" value="EHN"/>
    <property type="match status" value="1"/>
</dbReference>
<dbReference type="GO" id="GO:0097176">
    <property type="term" value="P:epoxide metabolic process"/>
    <property type="evidence" value="ECO:0007669"/>
    <property type="project" value="TreeGrafter"/>
</dbReference>
<evidence type="ECO:0000256" key="5">
    <source>
        <dbReference type="ARBA" id="ARBA00022801"/>
    </source>
</evidence>
<feature type="signal peptide" evidence="8">
    <location>
        <begin position="1"/>
        <end position="22"/>
    </location>
</feature>
<dbReference type="Proteomes" id="UP000183832">
    <property type="component" value="Unassembled WGS sequence"/>
</dbReference>
<dbReference type="GO" id="GO:0033961">
    <property type="term" value="F:cis-stilbene-oxide hydrolase activity"/>
    <property type="evidence" value="ECO:0007669"/>
    <property type="project" value="UniProtKB-UniRule"/>
</dbReference>
<dbReference type="PRINTS" id="PR00412">
    <property type="entry name" value="EPOXHYDRLASE"/>
</dbReference>
<dbReference type="PIRSF" id="PIRSF001112">
    <property type="entry name" value="Epoxide_hydrolase"/>
    <property type="match status" value="1"/>
</dbReference>
<comment type="similarity">
    <text evidence="3 6">Belongs to the peptidase S33 family.</text>
</comment>